<dbReference type="Proteomes" id="UP000034231">
    <property type="component" value="Unassembled WGS sequence"/>
</dbReference>
<evidence type="ECO:0000313" key="3">
    <source>
        <dbReference type="Proteomes" id="UP000034231"/>
    </source>
</evidence>
<dbReference type="AlphaFoldDB" id="A0A0G0IG28"/>
<organism evidence="2 3">
    <name type="scientific">Candidatus Shapirobacteria bacterium GW2011_GWE1_38_10</name>
    <dbReference type="NCBI Taxonomy" id="1618488"/>
    <lineage>
        <taxon>Bacteria</taxon>
        <taxon>Candidatus Shapironibacteriota</taxon>
    </lineage>
</organism>
<proteinExistence type="predicted"/>
<accession>A0A0G0IG28</accession>
<gene>
    <name evidence="2" type="ORF">US68_C0010G0104</name>
</gene>
<protein>
    <submittedName>
        <fullName evidence="2">Uncharacterized protein</fullName>
    </submittedName>
</protein>
<name>A0A0G0IG28_9BACT</name>
<feature type="transmembrane region" description="Helical" evidence="1">
    <location>
        <begin position="17"/>
        <end position="36"/>
    </location>
</feature>
<evidence type="ECO:0000313" key="2">
    <source>
        <dbReference type="EMBL" id="KKQ49970.1"/>
    </source>
</evidence>
<evidence type="ECO:0000256" key="1">
    <source>
        <dbReference type="SAM" id="Phobius"/>
    </source>
</evidence>
<comment type="caution">
    <text evidence="2">The sequence shown here is derived from an EMBL/GenBank/DDBJ whole genome shotgun (WGS) entry which is preliminary data.</text>
</comment>
<keyword evidence="1" id="KW-1133">Transmembrane helix</keyword>
<keyword evidence="1" id="KW-0472">Membrane</keyword>
<keyword evidence="1" id="KW-0812">Transmembrane</keyword>
<dbReference type="EMBL" id="LBTX01000010">
    <property type="protein sequence ID" value="KKQ49970.1"/>
    <property type="molecule type" value="Genomic_DNA"/>
</dbReference>
<sequence length="122" mass="13826">MTCSHTKDCGCHQNSSFIFGLIIGLVIAAVIAVVIYRNNREDVFLKLKKQIEKFMSSFKKSETFQNVSKIIDKVDINNSVKAKPPTQKTSKITVTLPPELIKKEFTTKVTPPKTKPRVFKKK</sequence>
<reference evidence="2 3" key="1">
    <citation type="journal article" date="2015" name="Nature">
        <title>rRNA introns, odd ribosomes, and small enigmatic genomes across a large radiation of phyla.</title>
        <authorList>
            <person name="Brown C.T."/>
            <person name="Hug L.A."/>
            <person name="Thomas B.C."/>
            <person name="Sharon I."/>
            <person name="Castelle C.J."/>
            <person name="Singh A."/>
            <person name="Wilkins M.J."/>
            <person name="Williams K.H."/>
            <person name="Banfield J.F."/>
        </authorList>
    </citation>
    <scope>NUCLEOTIDE SEQUENCE [LARGE SCALE GENOMIC DNA]</scope>
</reference>